<reference evidence="4" key="1">
    <citation type="submission" date="2012-11" db="EMBL/GenBank/DDBJ databases">
        <authorList>
            <person name="Lucero-Rivera Y.E."/>
            <person name="Tovar-Ramirez D."/>
        </authorList>
    </citation>
    <scope>NUCLEOTIDE SEQUENCE</scope>
    <source>
        <tissue evidence="4">Salivary gland</tissue>
    </source>
</reference>
<dbReference type="PANTHER" id="PTHR15635">
    <property type="entry name" value="COILED-COIL DOMAIN CONTAINING PROTEIN 9"/>
    <property type="match status" value="1"/>
</dbReference>
<evidence type="ECO:0000256" key="1">
    <source>
        <dbReference type="ARBA" id="ARBA00022553"/>
    </source>
</evidence>
<feature type="compositionally biased region" description="Basic and acidic residues" evidence="3">
    <location>
        <begin position="184"/>
        <end position="223"/>
    </location>
</feature>
<dbReference type="GO" id="GO:0003746">
    <property type="term" value="F:translation elongation factor activity"/>
    <property type="evidence" value="ECO:0007669"/>
    <property type="project" value="UniProtKB-KW"/>
</dbReference>
<sequence length="376" mass="41898">MSAQPLPTGEMSREDRERLVQQRMEDMRRKNEELLRRHAEIEADKKNADLLSSAAIKDYSLRKPPPAESSSSPRDNAEKKPPKPREPRVRPVPPPVERDSLTHRMQRLSTEDGPPPDPNYRFLADRMREGDADGGGDRGGSRRHRDNYGGQDFDNVRHAMRQDKALQRESGPVLPPKLAMTGRQRREYEQWKSDRAAIDQERMQRHTDAEGNFTREWDLHKEQQLGPPSPQTERRAPLGGSSLGSRIYMRGGSRGRGEGGRRSFLQGTTGDRGSPGDTELGGDENFRGKARHRGSSAGKGVLNGRDISHRRGSRDSQRRHSARSDASEGSASDDGTHQPPPQLVDGTTDSDPTGETGEPAVVAEASEAKSDDLWEK</sequence>
<feature type="compositionally biased region" description="Basic and acidic residues" evidence="3">
    <location>
        <begin position="154"/>
        <end position="167"/>
    </location>
</feature>
<dbReference type="EMBL" id="GACK01007581">
    <property type="protein sequence ID" value="JAA57453.1"/>
    <property type="molecule type" value="mRNA"/>
</dbReference>
<feature type="region of interest" description="Disordered" evidence="3">
    <location>
        <begin position="55"/>
        <end position="376"/>
    </location>
</feature>
<feature type="compositionally biased region" description="Basic and acidic residues" evidence="3">
    <location>
        <begin position="11"/>
        <end position="31"/>
    </location>
</feature>
<evidence type="ECO:0000256" key="3">
    <source>
        <dbReference type="SAM" id="MobiDB-lite"/>
    </source>
</evidence>
<dbReference type="AlphaFoldDB" id="L7M2T7"/>
<protein>
    <submittedName>
        <fullName evidence="4">Putative elongation factor 1 alpha</fullName>
    </submittedName>
</protein>
<accession>L7M2T7</accession>
<keyword evidence="1" id="KW-0597">Phosphoprotein</keyword>
<evidence type="ECO:0000313" key="4">
    <source>
        <dbReference type="EMBL" id="JAA57453.1"/>
    </source>
</evidence>
<feature type="compositionally biased region" description="Basic and acidic residues" evidence="3">
    <location>
        <begin position="366"/>
        <end position="376"/>
    </location>
</feature>
<keyword evidence="2" id="KW-0175">Coiled coil</keyword>
<evidence type="ECO:0000256" key="2">
    <source>
        <dbReference type="ARBA" id="ARBA00023054"/>
    </source>
</evidence>
<dbReference type="InterPro" id="IPR029336">
    <property type="entry name" value="DUF4594"/>
</dbReference>
<feature type="region of interest" description="Disordered" evidence="3">
    <location>
        <begin position="1"/>
        <end position="31"/>
    </location>
</feature>
<keyword evidence="4" id="KW-0251">Elongation factor</keyword>
<feature type="compositionally biased region" description="Basic and acidic residues" evidence="3">
    <location>
        <begin position="75"/>
        <end position="89"/>
    </location>
</feature>
<proteinExistence type="evidence at transcript level"/>
<reference evidence="4" key="2">
    <citation type="journal article" date="2015" name="J. Proteomics">
        <title>Sexual differences in the sialomes of the zebra tick, Rhipicephalus pulchellus.</title>
        <authorList>
            <person name="Tan A.W."/>
            <person name="Francischetti I.M."/>
            <person name="Slovak M."/>
            <person name="Kini R.M."/>
            <person name="Ribeiro J.M."/>
        </authorList>
    </citation>
    <scope>NUCLEOTIDE SEQUENCE</scope>
    <source>
        <tissue evidence="4">Salivary gland</tissue>
    </source>
</reference>
<name>L7M2T7_RHIPC</name>
<organism evidence="4">
    <name type="scientific">Rhipicephalus pulchellus</name>
    <name type="common">Yellow backed tick</name>
    <name type="synonym">Dermacentor pulchellus</name>
    <dbReference type="NCBI Taxonomy" id="72859"/>
    <lineage>
        <taxon>Eukaryota</taxon>
        <taxon>Metazoa</taxon>
        <taxon>Ecdysozoa</taxon>
        <taxon>Arthropoda</taxon>
        <taxon>Chelicerata</taxon>
        <taxon>Arachnida</taxon>
        <taxon>Acari</taxon>
        <taxon>Parasitiformes</taxon>
        <taxon>Ixodida</taxon>
        <taxon>Ixodoidea</taxon>
        <taxon>Ixodidae</taxon>
        <taxon>Rhipicephalinae</taxon>
        <taxon>Rhipicephalus</taxon>
        <taxon>Rhipicephalus</taxon>
    </lineage>
</organism>
<keyword evidence="4" id="KW-0648">Protein biosynthesis</keyword>
<dbReference type="Pfam" id="PF15266">
    <property type="entry name" value="DUF4594"/>
    <property type="match status" value="1"/>
</dbReference>
<feature type="compositionally biased region" description="Basic and acidic residues" evidence="3">
    <location>
        <begin position="306"/>
        <end position="326"/>
    </location>
</feature>
<dbReference type="PANTHER" id="PTHR15635:SF12">
    <property type="entry name" value="HABP4_PAI-RBP1 DOMAIN-CONTAINING PROTEIN"/>
    <property type="match status" value="1"/>
</dbReference>
<feature type="compositionally biased region" description="Basic and acidic residues" evidence="3">
    <location>
        <begin position="123"/>
        <end position="140"/>
    </location>
</feature>